<keyword evidence="19" id="KW-1185">Reference proteome</keyword>
<keyword evidence="10" id="KW-0547">Nucleotide-binding</keyword>
<accession>A0A6J1BSG3</accession>
<comment type="catalytic activity">
    <reaction evidence="14">
        <text>RNA(n) + ATP = RNA(n)-3'-adenine ribonucleotide + diphosphate</text>
        <dbReference type="Rhea" id="RHEA:11332"/>
        <dbReference type="Rhea" id="RHEA-COMP:14527"/>
        <dbReference type="Rhea" id="RHEA-COMP:17347"/>
        <dbReference type="ChEBI" id="CHEBI:30616"/>
        <dbReference type="ChEBI" id="CHEBI:33019"/>
        <dbReference type="ChEBI" id="CHEBI:140395"/>
        <dbReference type="ChEBI" id="CHEBI:173115"/>
        <dbReference type="EC" id="2.7.7.19"/>
    </reaction>
</comment>
<dbReference type="Pfam" id="PF04928">
    <property type="entry name" value="PAP_central"/>
    <property type="match status" value="1"/>
</dbReference>
<evidence type="ECO:0000313" key="19">
    <source>
        <dbReference type="Proteomes" id="UP000504603"/>
    </source>
</evidence>
<evidence type="ECO:0000256" key="1">
    <source>
        <dbReference type="ARBA" id="ARBA00001936"/>
    </source>
</evidence>
<comment type="cofactor">
    <cofactor evidence="2">
        <name>Mg(2+)</name>
        <dbReference type="ChEBI" id="CHEBI:18420"/>
    </cofactor>
</comment>
<dbReference type="FunFam" id="3.30.460.10:FF:000002">
    <property type="entry name" value="Poly(A) polymerase alpha, putative"/>
    <property type="match status" value="1"/>
</dbReference>
<sequence length="764" mass="86046">MAGSDSSTGILLAPQPARKNGVTKPISLAGPTDADIQRNTELEKFLIDSGLYESKEEATNREEVLGRIDQIVKNWVKQLTLLRGYTEQMVEDANAVIFTFGSYRLGVHGPGSDIDTLCVGPSYVNREDFFIILHNILAEMEEVTDLQPVPDAHVPVMRFKFQGISIDLLYASISLLVVPEDLDISHGSVLYNVDEQTVRSLNGCRVADQILRLVPNVEHFRTTLRCLKFWAKRRGVYSNVTGFLGGVNWALLVAQVCQLYPNAIPSMLVSRFFRVYTQWRWPNPVMLCSIEENELGFPVWDPRKNPRDRFHLMPIITPAYPCMNSSYNVSTSTLRVMMEQFCYGNNICEEIELSKAQWSALFEPYLFFETYKNYLQVDMIAADADDLLAWKGWVESRFRQLTLKIERDTRGMLQCHPYPIEYSDTSKPCYHCAFFMGLQRKEGLRGQGGQQFDIRGTVDEFRQEINMYTFWKPGMDIYVSHVRRKQLPSFVFPDGHKRAKLSRHEGQQADAVCADMLQDQSGITEKGKKRKIDSEETETEKKQALVSSQPAQESPMRETNGGGSDGKLLCLKSANAYDNSEVWSSFEQLDGRMDAVGYGMQIPTLTKETAVTRDEVELAKEMEGSSSRKEGPDLYEVSLSETKEASLQIGMNVEKVEGVASNMTGSAHTVAIRTLLHWTKEVVGVDSESANPFGQTTGAESTQVEFQSNCNTHNLSCKGDDSRMDPDLALENGSVVTARVFQNGQSKELEPEIKLSDHAVPEWS</sequence>
<feature type="domain" description="Poly(A) polymerase central" evidence="17">
    <location>
        <begin position="219"/>
        <end position="363"/>
    </location>
</feature>
<name>A0A6J1BSG3_MOMCH</name>
<dbReference type="FunFam" id="3.30.70.590:FF:000002">
    <property type="entry name" value="Nuclear poly(A) polymerase 4"/>
    <property type="match status" value="1"/>
</dbReference>
<evidence type="ECO:0000256" key="13">
    <source>
        <dbReference type="ARBA" id="ARBA00023242"/>
    </source>
</evidence>
<dbReference type="InterPro" id="IPR048840">
    <property type="entry name" value="PolA_pol_NTPase"/>
</dbReference>
<evidence type="ECO:0000259" key="18">
    <source>
        <dbReference type="Pfam" id="PF20750"/>
    </source>
</evidence>
<dbReference type="InterPro" id="IPR007010">
    <property type="entry name" value="PolA_pol_RNA-bd_dom"/>
</dbReference>
<comment type="cofactor">
    <cofactor evidence="1">
        <name>Mn(2+)</name>
        <dbReference type="ChEBI" id="CHEBI:29035"/>
    </cofactor>
</comment>
<evidence type="ECO:0000256" key="14">
    <source>
        <dbReference type="ARBA" id="ARBA00048830"/>
    </source>
</evidence>
<dbReference type="InterPro" id="IPR011068">
    <property type="entry name" value="NuclTrfase_I-like_C"/>
</dbReference>
<evidence type="ECO:0000256" key="5">
    <source>
        <dbReference type="ARBA" id="ARBA00012388"/>
    </source>
</evidence>
<evidence type="ECO:0000256" key="4">
    <source>
        <dbReference type="ARBA" id="ARBA00010912"/>
    </source>
</evidence>
<feature type="domain" description="Poly(A) polymerase RNA-binding" evidence="16">
    <location>
        <begin position="367"/>
        <end position="425"/>
    </location>
</feature>
<keyword evidence="6" id="KW-0507">mRNA processing</keyword>
<dbReference type="SUPFAM" id="SSF81631">
    <property type="entry name" value="PAP/OAS1 substrate-binding domain"/>
    <property type="match status" value="1"/>
</dbReference>
<dbReference type="Gene3D" id="1.10.1410.10">
    <property type="match status" value="1"/>
</dbReference>
<comment type="subcellular location">
    <subcellularLocation>
        <location evidence="3">Nucleus</location>
    </subcellularLocation>
</comment>
<dbReference type="SUPFAM" id="SSF81301">
    <property type="entry name" value="Nucleotidyltransferase"/>
    <property type="match status" value="1"/>
</dbReference>
<dbReference type="GO" id="GO:0003723">
    <property type="term" value="F:RNA binding"/>
    <property type="evidence" value="ECO:0007669"/>
    <property type="project" value="InterPro"/>
</dbReference>
<keyword evidence="8" id="KW-0548">Nucleotidyltransferase</keyword>
<dbReference type="RefSeq" id="XP_022132219.1">
    <property type="nucleotide sequence ID" value="XM_022276527.1"/>
</dbReference>
<evidence type="ECO:0000313" key="20">
    <source>
        <dbReference type="RefSeq" id="XP_022132219.1"/>
    </source>
</evidence>
<keyword evidence="12" id="KW-0460">Magnesium</keyword>
<dbReference type="Gene3D" id="3.30.460.10">
    <property type="entry name" value="Beta Polymerase, domain 2"/>
    <property type="match status" value="1"/>
</dbReference>
<feature type="region of interest" description="Disordered" evidence="15">
    <location>
        <begin position="523"/>
        <end position="565"/>
    </location>
</feature>
<dbReference type="AlphaFoldDB" id="A0A6J1BSG3"/>
<evidence type="ECO:0000256" key="8">
    <source>
        <dbReference type="ARBA" id="ARBA00022695"/>
    </source>
</evidence>
<evidence type="ECO:0000256" key="12">
    <source>
        <dbReference type="ARBA" id="ARBA00022842"/>
    </source>
</evidence>
<keyword evidence="9" id="KW-0479">Metal-binding</keyword>
<dbReference type="GO" id="GO:0006397">
    <property type="term" value="P:mRNA processing"/>
    <property type="evidence" value="ECO:0007669"/>
    <property type="project" value="UniProtKB-KW"/>
</dbReference>
<dbReference type="Pfam" id="PF04926">
    <property type="entry name" value="PAP_RNA-bind"/>
    <property type="match status" value="1"/>
</dbReference>
<keyword evidence="7" id="KW-0808">Transferase</keyword>
<dbReference type="KEGG" id="mcha:111005135"/>
<evidence type="ECO:0000256" key="10">
    <source>
        <dbReference type="ARBA" id="ARBA00022741"/>
    </source>
</evidence>
<dbReference type="PANTHER" id="PTHR10682">
    <property type="entry name" value="POLY A POLYMERASE"/>
    <property type="match status" value="1"/>
</dbReference>
<protein>
    <recommendedName>
        <fullName evidence="5">polynucleotide adenylyltransferase</fullName>
        <ecNumber evidence="5">2.7.7.19</ecNumber>
    </recommendedName>
</protein>
<dbReference type="FunFam" id="1.10.1410.10:FF:000001">
    <property type="entry name" value="Putative poly(A) polymerase gamma"/>
    <property type="match status" value="1"/>
</dbReference>
<dbReference type="InterPro" id="IPR007012">
    <property type="entry name" value="PolA_pol_cen_dom"/>
</dbReference>
<dbReference type="PANTHER" id="PTHR10682:SF36">
    <property type="entry name" value="NUCLEAR POLY(A) POLYMERASE 4"/>
    <property type="match status" value="1"/>
</dbReference>
<feature type="domain" description="Poly(A) polymerase nucleotidyltransferase" evidence="18">
    <location>
        <begin position="21"/>
        <end position="214"/>
    </location>
</feature>
<dbReference type="Proteomes" id="UP000504603">
    <property type="component" value="Unplaced"/>
</dbReference>
<evidence type="ECO:0000256" key="7">
    <source>
        <dbReference type="ARBA" id="ARBA00022679"/>
    </source>
</evidence>
<dbReference type="GO" id="GO:0005634">
    <property type="term" value="C:nucleus"/>
    <property type="evidence" value="ECO:0007669"/>
    <property type="project" value="UniProtKB-SubCell"/>
</dbReference>
<evidence type="ECO:0000256" key="3">
    <source>
        <dbReference type="ARBA" id="ARBA00004123"/>
    </source>
</evidence>
<dbReference type="InterPro" id="IPR043519">
    <property type="entry name" value="NT_sf"/>
</dbReference>
<dbReference type="GeneID" id="111005135"/>
<gene>
    <name evidence="20" type="primary">LOC111005135</name>
</gene>
<dbReference type="SUPFAM" id="SSF55003">
    <property type="entry name" value="PAP/Archaeal CCA-adding enzyme, C-terminal domain"/>
    <property type="match status" value="1"/>
</dbReference>
<dbReference type="Pfam" id="PF20750">
    <property type="entry name" value="PAP_NTPase"/>
    <property type="match status" value="1"/>
</dbReference>
<evidence type="ECO:0000259" key="17">
    <source>
        <dbReference type="Pfam" id="PF04928"/>
    </source>
</evidence>
<evidence type="ECO:0000256" key="11">
    <source>
        <dbReference type="ARBA" id="ARBA00022840"/>
    </source>
</evidence>
<dbReference type="CDD" id="cd05402">
    <property type="entry name" value="NT_PAP_TUTase"/>
    <property type="match status" value="1"/>
</dbReference>
<dbReference type="GO" id="GO:0031123">
    <property type="term" value="P:RNA 3'-end processing"/>
    <property type="evidence" value="ECO:0007669"/>
    <property type="project" value="InterPro"/>
</dbReference>
<proteinExistence type="inferred from homology"/>
<keyword evidence="11" id="KW-0067">ATP-binding</keyword>
<keyword evidence="13" id="KW-0539">Nucleus</keyword>
<organism evidence="19 20">
    <name type="scientific">Momordica charantia</name>
    <name type="common">Bitter gourd</name>
    <name type="synonym">Balsam pear</name>
    <dbReference type="NCBI Taxonomy" id="3673"/>
    <lineage>
        <taxon>Eukaryota</taxon>
        <taxon>Viridiplantae</taxon>
        <taxon>Streptophyta</taxon>
        <taxon>Embryophyta</taxon>
        <taxon>Tracheophyta</taxon>
        <taxon>Spermatophyta</taxon>
        <taxon>Magnoliopsida</taxon>
        <taxon>eudicotyledons</taxon>
        <taxon>Gunneridae</taxon>
        <taxon>Pentapetalae</taxon>
        <taxon>rosids</taxon>
        <taxon>fabids</taxon>
        <taxon>Cucurbitales</taxon>
        <taxon>Cucurbitaceae</taxon>
        <taxon>Momordiceae</taxon>
        <taxon>Momordica</taxon>
    </lineage>
</organism>
<reference evidence="20" key="1">
    <citation type="submission" date="2025-08" db="UniProtKB">
        <authorList>
            <consortium name="RefSeq"/>
        </authorList>
    </citation>
    <scope>IDENTIFICATION</scope>
    <source>
        <strain evidence="20">OHB3-1</strain>
    </source>
</reference>
<dbReference type="OrthoDB" id="412748at2759"/>
<evidence type="ECO:0000256" key="9">
    <source>
        <dbReference type="ARBA" id="ARBA00022723"/>
    </source>
</evidence>
<evidence type="ECO:0000256" key="2">
    <source>
        <dbReference type="ARBA" id="ARBA00001946"/>
    </source>
</evidence>
<comment type="similarity">
    <text evidence="4">Belongs to the poly(A) polymerase family.</text>
</comment>
<dbReference type="GO" id="GO:0046872">
    <property type="term" value="F:metal ion binding"/>
    <property type="evidence" value="ECO:0007669"/>
    <property type="project" value="UniProtKB-KW"/>
</dbReference>
<dbReference type="GO" id="GO:0005524">
    <property type="term" value="F:ATP binding"/>
    <property type="evidence" value="ECO:0007669"/>
    <property type="project" value="UniProtKB-KW"/>
</dbReference>
<dbReference type="GO" id="GO:1990817">
    <property type="term" value="F:poly(A) RNA polymerase activity"/>
    <property type="evidence" value="ECO:0007669"/>
    <property type="project" value="UniProtKB-EC"/>
</dbReference>
<evidence type="ECO:0000256" key="6">
    <source>
        <dbReference type="ARBA" id="ARBA00022664"/>
    </source>
</evidence>
<dbReference type="Gene3D" id="3.30.70.590">
    <property type="entry name" value="Poly(A) polymerase predicted RNA binding domain"/>
    <property type="match status" value="1"/>
</dbReference>
<dbReference type="EC" id="2.7.7.19" evidence="5"/>
<evidence type="ECO:0000259" key="16">
    <source>
        <dbReference type="Pfam" id="PF04926"/>
    </source>
</evidence>
<evidence type="ECO:0000256" key="15">
    <source>
        <dbReference type="SAM" id="MobiDB-lite"/>
    </source>
</evidence>